<dbReference type="HAMAP" id="MF_01114">
    <property type="entry name" value="RecX"/>
    <property type="match status" value="1"/>
</dbReference>
<keyword evidence="11" id="KW-1185">Reference proteome</keyword>
<evidence type="ECO:0000256" key="6">
    <source>
        <dbReference type="SAM" id="MobiDB-lite"/>
    </source>
</evidence>
<dbReference type="GO" id="GO:0005737">
    <property type="term" value="C:cytoplasm"/>
    <property type="evidence" value="ECO:0007669"/>
    <property type="project" value="UniProtKB-SubCell"/>
</dbReference>
<accession>A0A1J0VVK4</accession>
<feature type="domain" description="RecX second three-helical" evidence="7">
    <location>
        <begin position="222"/>
        <end position="263"/>
    </location>
</feature>
<evidence type="ECO:0000256" key="5">
    <source>
        <dbReference type="HAMAP-Rule" id="MF_01114"/>
    </source>
</evidence>
<sequence>MGSPTSGGRARPDAVDPVEDMRRQLARLGIEVEPEPAPQAGSATELVRSAREQRVEPDVRGVRSGAGDPQRTHPIGFADEPRSNHPNRPGVEAEPLAWRSADDHVGRGSGDRPRGARRGRRSRRRDEDSLSPGVGGDDGRHADPVAAGSEPGEPERRAGTRRLAPGDRPGATLEQAKDSCLRLLAVRARSRAELEKRLGEKGFRLEIIEAALGRLTEVGLIDDAAFAQQWVHARHTYSGKGKKALQRELRDKGVAPDEVEQALAIVTDAAEHARAADLVRRKLRTLPRDLDRDKALRRLVGMLARRGYDQSTAFAVVATELADAGYERTPTPPRPTGPTRSDSRSRDGGTDDPPGADGLPDSDGAAAEVSPWRARHRPRFGGAGSARSADAVDTSDGMETPGTQGRPARSRPVPGDEQAAIDLVRRKLRSMPADLDRTKAARRLVDLLARRGYSPTLAYAVVKAELAEADL</sequence>
<feature type="domain" description="RecX third three-helical" evidence="8">
    <location>
        <begin position="416"/>
        <end position="462"/>
    </location>
</feature>
<dbReference type="EMBL" id="CP018082">
    <property type="protein sequence ID" value="APE35975.1"/>
    <property type="molecule type" value="Genomic_DNA"/>
</dbReference>
<dbReference type="InterPro" id="IPR036388">
    <property type="entry name" value="WH-like_DNA-bd_sf"/>
</dbReference>
<feature type="region of interest" description="Disordered" evidence="6">
    <location>
        <begin position="325"/>
        <end position="416"/>
    </location>
</feature>
<dbReference type="GO" id="GO:0006282">
    <property type="term" value="P:regulation of DNA repair"/>
    <property type="evidence" value="ECO:0007669"/>
    <property type="project" value="UniProtKB-UniRule"/>
</dbReference>
<evidence type="ECO:0000256" key="1">
    <source>
        <dbReference type="ARBA" id="ARBA00004496"/>
    </source>
</evidence>
<evidence type="ECO:0000313" key="10">
    <source>
        <dbReference type="EMBL" id="APE35975.1"/>
    </source>
</evidence>
<organism evidence="10 11">
    <name type="scientific">Nocardia mangyaensis</name>
    <dbReference type="NCBI Taxonomy" id="2213200"/>
    <lineage>
        <taxon>Bacteria</taxon>
        <taxon>Bacillati</taxon>
        <taxon>Actinomycetota</taxon>
        <taxon>Actinomycetes</taxon>
        <taxon>Mycobacteriales</taxon>
        <taxon>Nocardiaceae</taxon>
        <taxon>Nocardia</taxon>
    </lineage>
</organism>
<feature type="region of interest" description="Disordered" evidence="6">
    <location>
        <begin position="1"/>
        <end position="174"/>
    </location>
</feature>
<dbReference type="Pfam" id="PF21981">
    <property type="entry name" value="RecX_HTH3"/>
    <property type="match status" value="2"/>
</dbReference>
<comment type="function">
    <text evidence="5">Modulates RecA activity.</text>
</comment>
<evidence type="ECO:0000256" key="4">
    <source>
        <dbReference type="ARBA" id="ARBA00022490"/>
    </source>
</evidence>
<dbReference type="PANTHER" id="PTHR33602:SF1">
    <property type="entry name" value="REGULATORY PROTEIN RECX FAMILY PROTEIN"/>
    <property type="match status" value="1"/>
</dbReference>
<evidence type="ECO:0000256" key="2">
    <source>
        <dbReference type="ARBA" id="ARBA00009695"/>
    </source>
</evidence>
<dbReference type="Pfam" id="PF02631">
    <property type="entry name" value="RecX_HTH2"/>
    <property type="match status" value="1"/>
</dbReference>
<comment type="similarity">
    <text evidence="2 5">Belongs to the RecX family.</text>
</comment>
<protein>
    <recommendedName>
        <fullName evidence="3 5">Regulatory protein RecX</fullName>
    </recommendedName>
</protein>
<proteinExistence type="inferred from homology"/>
<dbReference type="KEGG" id="nsl:BOX37_20845"/>
<evidence type="ECO:0000313" key="11">
    <source>
        <dbReference type="Proteomes" id="UP000183810"/>
    </source>
</evidence>
<evidence type="ECO:0000259" key="7">
    <source>
        <dbReference type="Pfam" id="PF02631"/>
    </source>
</evidence>
<dbReference type="Pfam" id="PF21982">
    <property type="entry name" value="RecX_HTH1"/>
    <property type="match status" value="1"/>
</dbReference>
<dbReference type="InterPro" id="IPR053925">
    <property type="entry name" value="RecX_HTH_3rd"/>
</dbReference>
<evidence type="ECO:0000259" key="8">
    <source>
        <dbReference type="Pfam" id="PF21981"/>
    </source>
</evidence>
<feature type="compositionally biased region" description="Basic and acidic residues" evidence="6">
    <location>
        <begin position="100"/>
        <end position="114"/>
    </location>
</feature>
<dbReference type="Proteomes" id="UP000183810">
    <property type="component" value="Chromosome"/>
</dbReference>
<feature type="domain" description="RecX first three-helical" evidence="9">
    <location>
        <begin position="176"/>
        <end position="215"/>
    </location>
</feature>
<dbReference type="Gene3D" id="1.10.10.10">
    <property type="entry name" value="Winged helix-like DNA-binding domain superfamily/Winged helix DNA-binding domain"/>
    <property type="match status" value="2"/>
</dbReference>
<dbReference type="InterPro" id="IPR003783">
    <property type="entry name" value="Regulatory_RecX"/>
</dbReference>
<feature type="compositionally biased region" description="Low complexity" evidence="6">
    <location>
        <begin position="351"/>
        <end position="367"/>
    </location>
</feature>
<keyword evidence="4 5" id="KW-0963">Cytoplasm</keyword>
<dbReference type="InterPro" id="IPR053926">
    <property type="entry name" value="RecX_HTH_1st"/>
</dbReference>
<dbReference type="PANTHER" id="PTHR33602">
    <property type="entry name" value="REGULATORY PROTEIN RECX FAMILY PROTEIN"/>
    <property type="match status" value="1"/>
</dbReference>
<comment type="subcellular location">
    <subcellularLocation>
        <location evidence="1 5">Cytoplasm</location>
    </subcellularLocation>
</comment>
<feature type="compositionally biased region" description="Basic and acidic residues" evidence="6">
    <location>
        <begin position="10"/>
        <end position="23"/>
    </location>
</feature>
<feature type="domain" description="RecX third three-helical" evidence="8">
    <location>
        <begin position="273"/>
        <end position="316"/>
    </location>
</feature>
<dbReference type="NCBIfam" id="NF001064">
    <property type="entry name" value="PRK00117.5-4"/>
    <property type="match status" value="1"/>
</dbReference>
<reference evidence="10" key="1">
    <citation type="submission" date="2016-11" db="EMBL/GenBank/DDBJ databases">
        <authorList>
            <person name="Jaros S."/>
            <person name="Januszkiewicz K."/>
            <person name="Wedrychowicz H."/>
        </authorList>
    </citation>
    <scope>NUCLEOTIDE SEQUENCE [LARGE SCALE GENOMIC DNA]</scope>
    <source>
        <strain evidence="10">Y48</strain>
    </source>
</reference>
<evidence type="ECO:0000259" key="9">
    <source>
        <dbReference type="Pfam" id="PF21982"/>
    </source>
</evidence>
<feature type="compositionally biased region" description="Basic and acidic residues" evidence="6">
    <location>
        <begin position="48"/>
        <end position="61"/>
    </location>
</feature>
<name>A0A1J0VVK4_9NOCA</name>
<dbReference type="InterPro" id="IPR053924">
    <property type="entry name" value="RecX_HTH_2nd"/>
</dbReference>
<evidence type="ECO:0000256" key="3">
    <source>
        <dbReference type="ARBA" id="ARBA00018111"/>
    </source>
</evidence>
<dbReference type="AlphaFoldDB" id="A0A1J0VVK4"/>
<gene>
    <name evidence="5" type="primary">recX</name>
    <name evidence="10" type="ORF">BOX37_20845</name>
</gene>